<dbReference type="GO" id="GO:0043565">
    <property type="term" value="F:sequence-specific DNA binding"/>
    <property type="evidence" value="ECO:0007669"/>
    <property type="project" value="InterPro"/>
</dbReference>
<gene>
    <name evidence="9" type="ORF">GCM10007096_15360</name>
</gene>
<organism evidence="9 10">
    <name type="scientific">Pullulanibacillus pueri</name>
    <dbReference type="NCBI Taxonomy" id="1437324"/>
    <lineage>
        <taxon>Bacteria</taxon>
        <taxon>Bacillati</taxon>
        <taxon>Bacillota</taxon>
        <taxon>Bacilli</taxon>
        <taxon>Bacillales</taxon>
        <taxon>Sporolactobacillaceae</taxon>
        <taxon>Pullulanibacillus</taxon>
    </lineage>
</organism>
<evidence type="ECO:0000259" key="6">
    <source>
        <dbReference type="PROSITE" id="PS50045"/>
    </source>
</evidence>
<keyword evidence="3" id="KW-0805">Transcription regulation</keyword>
<dbReference type="PROSITE" id="PS50045">
    <property type="entry name" value="SIGMA54_INTERACT_4"/>
    <property type="match status" value="1"/>
</dbReference>
<dbReference type="InterPro" id="IPR058031">
    <property type="entry name" value="AAA_lid_NorR"/>
</dbReference>
<dbReference type="SUPFAM" id="SSF55785">
    <property type="entry name" value="PYP-like sensor domain (PAS domain)"/>
    <property type="match status" value="1"/>
</dbReference>
<dbReference type="PANTHER" id="PTHR32071">
    <property type="entry name" value="TRANSCRIPTIONAL REGULATORY PROTEIN"/>
    <property type="match status" value="1"/>
</dbReference>
<dbReference type="FunFam" id="3.40.50.300:FF:000006">
    <property type="entry name" value="DNA-binding transcriptional regulator NtrC"/>
    <property type="match status" value="1"/>
</dbReference>
<keyword evidence="1" id="KW-0547">Nucleotide-binding</keyword>
<evidence type="ECO:0000259" key="7">
    <source>
        <dbReference type="PROSITE" id="PS50112"/>
    </source>
</evidence>
<evidence type="ECO:0000313" key="9">
    <source>
        <dbReference type="EMBL" id="GGH79841.1"/>
    </source>
</evidence>
<dbReference type="PROSITE" id="PS00675">
    <property type="entry name" value="SIGMA54_INTERACT_1"/>
    <property type="match status" value="1"/>
</dbReference>
<comment type="caution">
    <text evidence="9">The sequence shown here is derived from an EMBL/GenBank/DDBJ whole genome shotgun (WGS) entry which is preliminary data.</text>
</comment>
<dbReference type="PRINTS" id="PR01590">
    <property type="entry name" value="HTHFIS"/>
</dbReference>
<dbReference type="EMBL" id="BMFV01000009">
    <property type="protein sequence ID" value="GGH79841.1"/>
    <property type="molecule type" value="Genomic_DNA"/>
</dbReference>
<dbReference type="InterPro" id="IPR009057">
    <property type="entry name" value="Homeodomain-like_sf"/>
</dbReference>
<dbReference type="Gene3D" id="1.10.8.60">
    <property type="match status" value="1"/>
</dbReference>
<dbReference type="PROSITE" id="PS50112">
    <property type="entry name" value="PAS"/>
    <property type="match status" value="1"/>
</dbReference>
<dbReference type="Pfam" id="PF00158">
    <property type="entry name" value="Sigma54_activat"/>
    <property type="match status" value="1"/>
</dbReference>
<dbReference type="Pfam" id="PF25601">
    <property type="entry name" value="AAA_lid_14"/>
    <property type="match status" value="1"/>
</dbReference>
<dbReference type="Gene3D" id="3.40.50.300">
    <property type="entry name" value="P-loop containing nucleotide triphosphate hydrolases"/>
    <property type="match status" value="1"/>
</dbReference>
<dbReference type="Pfam" id="PF02954">
    <property type="entry name" value="HTH_8"/>
    <property type="match status" value="1"/>
</dbReference>
<dbReference type="InterPro" id="IPR002197">
    <property type="entry name" value="HTH_Fis"/>
</dbReference>
<evidence type="ECO:0000256" key="4">
    <source>
        <dbReference type="ARBA" id="ARBA00023163"/>
    </source>
</evidence>
<dbReference type="SMART" id="SM00382">
    <property type="entry name" value="AAA"/>
    <property type="match status" value="1"/>
</dbReference>
<dbReference type="GO" id="GO:0006355">
    <property type="term" value="P:regulation of DNA-templated transcription"/>
    <property type="evidence" value="ECO:0007669"/>
    <property type="project" value="InterPro"/>
</dbReference>
<dbReference type="GO" id="GO:0005524">
    <property type="term" value="F:ATP binding"/>
    <property type="evidence" value="ECO:0007669"/>
    <property type="project" value="UniProtKB-KW"/>
</dbReference>
<sequence>MMPKEFQISHKGQPRAEEGYLVMDWMLEPEKLTIDTPIHLAVEKMLRARHPNRDIIVTDHDGQYLGLLSPITLIKWLQLGGKLEERLSPDILIEGKVLNLYDAITEIPLGDVEVFPVVDNSGKVQGRLSSNALLLAYQQLLDEKNAVADAWDIVLETAYEGIVMVNSQGKIIRINEAYKNFLGVKEEDVLYKPVETIIDNTRLHITVKTGTPERGKLQVIQGQNMVVHRLPIWRNNKIVGAIGMLIFEGVSDIYRILEQVNEAKRVPHSLQEGSVHPTLDQPKVTFEAIKSKSHELAYCKSLARRSARTSATVLITGESGTGKEMFAQAIHHLSQQNKGAFVAVNCAAIPEGLLESELFGYEEGAFTGAKKGGRKGRFEQAGGGTIFLDEIGDMPLFMQAKILRVLQEKEIQPVGSEQTRTFSGRVIAATHVDLEEKVKKGEFREDLYYRLNVIHLQIPPLRERKQDIPVLLSHFIQHFCSLYHLPYKTFSNTAIEVLMNYDWPGNIREVMNLVESLVTLVDSEDIQQTDLPPKVMKKAFFHEGDVQMPIEKQQEQVALASLPYPLKKNQLAHEWQEIQNVIQACNGNKSEAARRLGIHRTTLYQKINRIKKVIKNM</sequence>
<evidence type="ECO:0000256" key="3">
    <source>
        <dbReference type="ARBA" id="ARBA00023015"/>
    </source>
</evidence>
<dbReference type="InterPro" id="IPR046342">
    <property type="entry name" value="CBS_dom_sf"/>
</dbReference>
<keyword evidence="10" id="KW-1185">Reference proteome</keyword>
<dbReference type="SUPFAM" id="SSF52540">
    <property type="entry name" value="P-loop containing nucleoside triphosphate hydrolases"/>
    <property type="match status" value="1"/>
</dbReference>
<dbReference type="PANTHER" id="PTHR32071:SF57">
    <property type="entry name" value="C4-DICARBOXYLATE TRANSPORT TRANSCRIPTIONAL REGULATORY PROTEIN DCTD"/>
    <property type="match status" value="1"/>
</dbReference>
<dbReference type="SUPFAM" id="SSF46689">
    <property type="entry name" value="Homeodomain-like"/>
    <property type="match status" value="1"/>
</dbReference>
<proteinExistence type="predicted"/>
<dbReference type="InterPro" id="IPR000644">
    <property type="entry name" value="CBS_dom"/>
</dbReference>
<reference evidence="9" key="1">
    <citation type="journal article" date="2014" name="Int. J. Syst. Evol. Microbiol.">
        <title>Complete genome sequence of Corynebacterium casei LMG S-19264T (=DSM 44701T), isolated from a smear-ripened cheese.</title>
        <authorList>
            <consortium name="US DOE Joint Genome Institute (JGI-PGF)"/>
            <person name="Walter F."/>
            <person name="Albersmeier A."/>
            <person name="Kalinowski J."/>
            <person name="Ruckert C."/>
        </authorList>
    </citation>
    <scope>NUCLEOTIDE SEQUENCE</scope>
    <source>
        <strain evidence="9">CGMCC 1.12777</strain>
    </source>
</reference>
<protein>
    <submittedName>
        <fullName evidence="9">Sigma-54-dependent Fis family transcriptional regulator</fullName>
    </submittedName>
</protein>
<keyword evidence="5" id="KW-0129">CBS domain</keyword>
<dbReference type="InterPro" id="IPR002078">
    <property type="entry name" value="Sigma_54_int"/>
</dbReference>
<feature type="domain" description="Sigma-54 factor interaction" evidence="6">
    <location>
        <begin position="289"/>
        <end position="519"/>
    </location>
</feature>
<feature type="domain" description="CBS" evidence="8">
    <location>
        <begin position="23"/>
        <end position="85"/>
    </location>
</feature>
<dbReference type="AlphaFoldDB" id="A0A8J3ELL2"/>
<evidence type="ECO:0000313" key="10">
    <source>
        <dbReference type="Proteomes" id="UP000656813"/>
    </source>
</evidence>
<dbReference type="Pfam" id="PF13188">
    <property type="entry name" value="PAS_8"/>
    <property type="match status" value="1"/>
</dbReference>
<dbReference type="SUPFAM" id="SSF54631">
    <property type="entry name" value="CBS-domain pair"/>
    <property type="match status" value="1"/>
</dbReference>
<dbReference type="InterPro" id="IPR003593">
    <property type="entry name" value="AAA+_ATPase"/>
</dbReference>
<evidence type="ECO:0000256" key="2">
    <source>
        <dbReference type="ARBA" id="ARBA00022840"/>
    </source>
</evidence>
<reference evidence="9" key="2">
    <citation type="submission" date="2020-09" db="EMBL/GenBank/DDBJ databases">
        <authorList>
            <person name="Sun Q."/>
            <person name="Zhou Y."/>
        </authorList>
    </citation>
    <scope>NUCLEOTIDE SEQUENCE</scope>
    <source>
        <strain evidence="9">CGMCC 1.12777</strain>
    </source>
</reference>
<dbReference type="InterPro" id="IPR027417">
    <property type="entry name" value="P-loop_NTPase"/>
</dbReference>
<evidence type="ECO:0000259" key="8">
    <source>
        <dbReference type="PROSITE" id="PS51371"/>
    </source>
</evidence>
<dbReference type="CDD" id="cd00009">
    <property type="entry name" value="AAA"/>
    <property type="match status" value="1"/>
</dbReference>
<keyword evidence="4" id="KW-0804">Transcription</keyword>
<dbReference type="InterPro" id="IPR000014">
    <property type="entry name" value="PAS"/>
</dbReference>
<dbReference type="PROSITE" id="PS51371">
    <property type="entry name" value="CBS"/>
    <property type="match status" value="1"/>
</dbReference>
<dbReference type="Proteomes" id="UP000656813">
    <property type="component" value="Unassembled WGS sequence"/>
</dbReference>
<name>A0A8J3ELL2_9BACL</name>
<dbReference type="Gene3D" id="3.30.450.20">
    <property type="entry name" value="PAS domain"/>
    <property type="match status" value="1"/>
</dbReference>
<feature type="domain" description="PAS" evidence="7">
    <location>
        <begin position="154"/>
        <end position="190"/>
    </location>
</feature>
<keyword evidence="2" id="KW-0067">ATP-binding</keyword>
<dbReference type="InterPro" id="IPR035965">
    <property type="entry name" value="PAS-like_dom_sf"/>
</dbReference>
<dbReference type="InterPro" id="IPR025662">
    <property type="entry name" value="Sigma_54_int_dom_ATP-bd_1"/>
</dbReference>
<evidence type="ECO:0000256" key="1">
    <source>
        <dbReference type="ARBA" id="ARBA00022741"/>
    </source>
</evidence>
<dbReference type="Gene3D" id="1.10.10.60">
    <property type="entry name" value="Homeodomain-like"/>
    <property type="match status" value="1"/>
</dbReference>
<accession>A0A8J3ELL2</accession>
<evidence type="ECO:0000256" key="5">
    <source>
        <dbReference type="PROSITE-ProRule" id="PRU00703"/>
    </source>
</evidence>